<evidence type="ECO:0000313" key="3">
    <source>
        <dbReference type="EMBL" id="SEH10210.1"/>
    </source>
</evidence>
<sequence length="239" mass="24342">MSAAAGSRDARGGRLSLRTLVVASLSSAIAAVVSAQIWRPGTPLAAALTPVIVALVSELLERPLERIEPRLRRLPPATARSPRGNGEHPSELPAMRIYRPRVERRRRALIRVALVTGLLGFLLGGAALTVSELLAGGALGGHGRTTLFGGAGGEAPPARTNRNPTEPAVTPTSPERPAAGSPTPRPDGQTGGPASRSTKGRESTRALPAPNPSGGTTTRSDTSATSTTPSPGGPAVPAP</sequence>
<feature type="transmembrane region" description="Helical" evidence="2">
    <location>
        <begin position="44"/>
        <end position="60"/>
    </location>
</feature>
<dbReference type="EMBL" id="FNWJ01000001">
    <property type="protein sequence ID" value="SEH10210.1"/>
    <property type="molecule type" value="Genomic_DNA"/>
</dbReference>
<feature type="transmembrane region" description="Helical" evidence="2">
    <location>
        <begin position="20"/>
        <end position="38"/>
    </location>
</feature>
<feature type="transmembrane region" description="Helical" evidence="2">
    <location>
        <begin position="108"/>
        <end position="128"/>
    </location>
</feature>
<keyword evidence="2" id="KW-0812">Transmembrane</keyword>
<accession>A0A1H6FJ34</accession>
<name>A0A1H6FJ34_THEAL</name>
<dbReference type="STRING" id="29539.SAMN02745716_0057"/>
<evidence type="ECO:0000256" key="1">
    <source>
        <dbReference type="SAM" id="MobiDB-lite"/>
    </source>
</evidence>
<dbReference type="Proteomes" id="UP000222056">
    <property type="component" value="Unassembled WGS sequence"/>
</dbReference>
<keyword evidence="2" id="KW-0472">Membrane</keyword>
<keyword evidence="2" id="KW-1133">Transmembrane helix</keyword>
<dbReference type="RefSeq" id="WP_093115160.1">
    <property type="nucleotide sequence ID" value="NZ_FNWJ01000001.1"/>
</dbReference>
<feature type="region of interest" description="Disordered" evidence="1">
    <location>
        <begin position="147"/>
        <end position="239"/>
    </location>
</feature>
<proteinExistence type="predicted"/>
<feature type="compositionally biased region" description="Low complexity" evidence="1">
    <location>
        <begin position="212"/>
        <end position="230"/>
    </location>
</feature>
<dbReference type="AlphaFoldDB" id="A0A1H6FJ34"/>
<gene>
    <name evidence="3" type="ORF">SAMN02745716_0057</name>
</gene>
<evidence type="ECO:0000313" key="4">
    <source>
        <dbReference type="Proteomes" id="UP000222056"/>
    </source>
</evidence>
<reference evidence="4" key="1">
    <citation type="submission" date="2016-10" db="EMBL/GenBank/DDBJ databases">
        <authorList>
            <person name="Varghese N."/>
            <person name="Submissions S."/>
        </authorList>
    </citation>
    <scope>NUCLEOTIDE SEQUENCE [LARGE SCALE GENOMIC DNA]</scope>
    <source>
        <strain evidence="4">ATCC 35263</strain>
    </source>
</reference>
<keyword evidence="4" id="KW-1185">Reference proteome</keyword>
<evidence type="ECO:0000256" key="2">
    <source>
        <dbReference type="SAM" id="Phobius"/>
    </source>
</evidence>
<protein>
    <submittedName>
        <fullName evidence="3">Uncharacterized protein</fullName>
    </submittedName>
</protein>
<organism evidence="3 4">
    <name type="scientific">Thermoleophilum album</name>
    <dbReference type="NCBI Taxonomy" id="29539"/>
    <lineage>
        <taxon>Bacteria</taxon>
        <taxon>Bacillati</taxon>
        <taxon>Actinomycetota</taxon>
        <taxon>Thermoleophilia</taxon>
        <taxon>Thermoleophilales</taxon>
        <taxon>Thermoleophilaceae</taxon>
        <taxon>Thermoleophilum</taxon>
    </lineage>
</organism>